<organism evidence="7 8">
    <name type="scientific">Bacillus gobiensis</name>
    <dbReference type="NCBI Taxonomy" id="1441095"/>
    <lineage>
        <taxon>Bacteria</taxon>
        <taxon>Bacillati</taxon>
        <taxon>Bacillota</taxon>
        <taxon>Bacilli</taxon>
        <taxon>Bacillales</taxon>
        <taxon>Bacillaceae</taxon>
        <taxon>Bacillus</taxon>
    </lineage>
</organism>
<dbReference type="STRING" id="1441095.AM592_06965"/>
<dbReference type="CDD" id="cd00831">
    <property type="entry name" value="CHS_like"/>
    <property type="match status" value="1"/>
</dbReference>
<dbReference type="PIRSF" id="PIRSF000451">
    <property type="entry name" value="PKS_III"/>
    <property type="match status" value="1"/>
</dbReference>
<keyword evidence="3" id="KW-0012">Acyltransferase</keyword>
<dbReference type="SUPFAM" id="SSF53901">
    <property type="entry name" value="Thiolase-like"/>
    <property type="match status" value="2"/>
</dbReference>
<dbReference type="GO" id="GO:0030639">
    <property type="term" value="P:polyketide biosynthetic process"/>
    <property type="evidence" value="ECO:0007669"/>
    <property type="project" value="TreeGrafter"/>
</dbReference>
<evidence type="ECO:0000256" key="2">
    <source>
        <dbReference type="ARBA" id="ARBA00022679"/>
    </source>
</evidence>
<protein>
    <submittedName>
        <fullName evidence="7">Chalcone synthase</fullName>
    </submittedName>
</protein>
<dbReference type="EMBL" id="CP012600">
    <property type="protein sequence ID" value="ALC81365.1"/>
    <property type="molecule type" value="Genomic_DNA"/>
</dbReference>
<keyword evidence="2" id="KW-0808">Transferase</keyword>
<evidence type="ECO:0000259" key="6">
    <source>
        <dbReference type="Pfam" id="PF02797"/>
    </source>
</evidence>
<gene>
    <name evidence="7" type="ORF">AM592_06965</name>
</gene>
<comment type="similarity">
    <text evidence="1">Belongs to the thiolase-like superfamily. Chalcone/stilbene synthases family.</text>
</comment>
<dbReference type="InterPro" id="IPR012328">
    <property type="entry name" value="Chalcone/stilbene_synt_C"/>
</dbReference>
<proteinExistence type="inferred from homology"/>
<sequence>MSYVLSIGTSLPDYQLSQSDAIQFAREMFKDSFQDIERLLKSFTNGDIESRQFVKPLEWYFANHSFQEKNRVYIEMALKHSIDAVQACLTNERLGQTVLPEQIDAIIFVSSTGLSTPSIEAKLMNALPFRKSTKRMPLWGLGCAGGASGLSRAHEYCQAFPEAFVLVIAVELCSLTFQQGDKSKSNLIGTSLFGDGIACALLCGDEARRNLDCNSLFPKILNTQSMLMEHSEDVMGWEFTDEGFKVIFSRDIPAIIQQWLKRNVDTFLEQNQLEINKIGPFLAHPGGKKVLDAYKKSLSMSDSQLEFSKRVLAKHGNMSSSTVFFVLEEHARRNKIGIEKYGLIGALGPGFSSELLLVSWERVEA</sequence>
<evidence type="ECO:0000259" key="5">
    <source>
        <dbReference type="Pfam" id="PF00195"/>
    </source>
</evidence>
<evidence type="ECO:0000256" key="4">
    <source>
        <dbReference type="PIRSR" id="PIRSR000451-1"/>
    </source>
</evidence>
<feature type="domain" description="Chalcone/stilbene synthase N-terminal" evidence="5">
    <location>
        <begin position="63"/>
        <end position="204"/>
    </location>
</feature>
<dbReference type="OrthoDB" id="9786288at2"/>
<accession>A0A0M4G890</accession>
<feature type="active site" description="Acyl-thioester intermediate" evidence="4">
    <location>
        <position position="143"/>
    </location>
</feature>
<dbReference type="InterPro" id="IPR016039">
    <property type="entry name" value="Thiolase-like"/>
</dbReference>
<evidence type="ECO:0000256" key="1">
    <source>
        <dbReference type="ARBA" id="ARBA00005531"/>
    </source>
</evidence>
<dbReference type="Pfam" id="PF00195">
    <property type="entry name" value="Chal_sti_synt_N"/>
    <property type="match status" value="1"/>
</dbReference>
<evidence type="ECO:0000313" key="7">
    <source>
        <dbReference type="EMBL" id="ALC81365.1"/>
    </source>
</evidence>
<dbReference type="InterPro" id="IPR001099">
    <property type="entry name" value="Chalcone/stilbene_synt_N"/>
</dbReference>
<evidence type="ECO:0000313" key="8">
    <source>
        <dbReference type="Proteomes" id="UP000067625"/>
    </source>
</evidence>
<name>A0A0M4G890_9BACI</name>
<dbReference type="Pfam" id="PF02797">
    <property type="entry name" value="Chal_sti_synt_C"/>
    <property type="match status" value="1"/>
</dbReference>
<keyword evidence="8" id="KW-1185">Reference proteome</keyword>
<dbReference type="Gene3D" id="3.40.47.10">
    <property type="match status" value="2"/>
</dbReference>
<dbReference type="PANTHER" id="PTHR11877:SF99">
    <property type="entry name" value="1,3,6,8-TETRAHYDROXYNAPHTHALENE SYNTHASE"/>
    <property type="match status" value="1"/>
</dbReference>
<reference evidence="8" key="1">
    <citation type="submission" date="2015-08" db="EMBL/GenBank/DDBJ databases">
        <title>Genome sequencing project for genomic taxonomy and phylogenomics of Bacillus-like bacteria.</title>
        <authorList>
            <person name="Liu B."/>
            <person name="Wang J."/>
            <person name="Zhu Y."/>
            <person name="Liu G."/>
            <person name="Chen Q."/>
            <person name="Chen Z."/>
            <person name="Lan J."/>
            <person name="Che J."/>
            <person name="Ge C."/>
            <person name="Shi H."/>
            <person name="Pan Z."/>
            <person name="Liu X."/>
        </authorList>
    </citation>
    <scope>NUCLEOTIDE SEQUENCE [LARGE SCALE GENOMIC DNA]</scope>
    <source>
        <strain evidence="8">FJAT-4402</strain>
    </source>
</reference>
<dbReference type="RefSeq" id="WP_053603122.1">
    <property type="nucleotide sequence ID" value="NZ_CP012600.1"/>
</dbReference>
<dbReference type="PANTHER" id="PTHR11877">
    <property type="entry name" value="HYDROXYMETHYLGLUTARYL-COA SYNTHASE"/>
    <property type="match status" value="1"/>
</dbReference>
<feature type="domain" description="Chalcone/stilbene synthase C-terminal" evidence="6">
    <location>
        <begin position="226"/>
        <end position="358"/>
    </location>
</feature>
<dbReference type="InterPro" id="IPR011141">
    <property type="entry name" value="Polyketide_synthase_type-III"/>
</dbReference>
<dbReference type="AlphaFoldDB" id="A0A0M4G890"/>
<reference evidence="7 8" key="2">
    <citation type="journal article" date="2016" name="Int. J. Syst. Evol. Microbiol.">
        <title>Bacillus gobiensis sp. nov., isolated from a soil sample.</title>
        <authorList>
            <person name="Liu B."/>
            <person name="Liu G.H."/>
            <person name="Cetin S."/>
            <person name="Schumann P."/>
            <person name="Pan Z.Z."/>
            <person name="Chen Q.Q."/>
        </authorList>
    </citation>
    <scope>NUCLEOTIDE SEQUENCE [LARGE SCALE GENOMIC DNA]</scope>
    <source>
        <strain evidence="7 8">FJAT-4402</strain>
    </source>
</reference>
<dbReference type="PATRIC" id="fig|1441095.3.peg.1538"/>
<dbReference type="Proteomes" id="UP000067625">
    <property type="component" value="Chromosome"/>
</dbReference>
<evidence type="ECO:0000256" key="3">
    <source>
        <dbReference type="ARBA" id="ARBA00023315"/>
    </source>
</evidence>
<dbReference type="GO" id="GO:0016747">
    <property type="term" value="F:acyltransferase activity, transferring groups other than amino-acyl groups"/>
    <property type="evidence" value="ECO:0007669"/>
    <property type="project" value="InterPro"/>
</dbReference>